<dbReference type="Proteomes" id="UP001187415">
    <property type="component" value="Unassembled WGS sequence"/>
</dbReference>
<dbReference type="PRINTS" id="PR01504">
    <property type="entry name" value="PNCREATITSAP"/>
</dbReference>
<keyword evidence="1" id="KW-0175">Coiled coil</keyword>
<dbReference type="Pfam" id="PF00059">
    <property type="entry name" value="Lectin_C"/>
    <property type="match status" value="1"/>
</dbReference>
<name>A0AA88N8A9_CHASR</name>
<sequence length="295" mass="32809">MLGRGLTEQGYLRGTGYEEPEPTKTHILQLTLELLEEKIKRVREKSDRLEQLQLVLGLVLEDWVNQERKRRSPNDPGPSGVDAGVKNHVLKRTDCRPGVMEGDTAAVPRSPAAEPEPSGWFPSKVVQAMAPGLYFLVLLGLTSRLWAQPASVAGGQLALEDDECCKRCPSGWTQFGNKCYMFHFENKDWADAEVACVAVSGNLAPVHSQEQYTFIKDIIKRSTGSDVYTWVGGHDAAKEGVWLWTDGSKFDFKFWGKGEPNNSDKGENCLMINYDGHGNDISCQMKSPFICAKNL</sequence>
<gene>
    <name evidence="4" type="ORF">Q5P01_007412</name>
</gene>
<dbReference type="PROSITE" id="PS50041">
    <property type="entry name" value="C_TYPE_LECTIN_2"/>
    <property type="match status" value="1"/>
</dbReference>
<feature type="domain" description="C-type lectin" evidence="3">
    <location>
        <begin position="175"/>
        <end position="292"/>
    </location>
</feature>
<proteinExistence type="predicted"/>
<keyword evidence="5" id="KW-1185">Reference proteome</keyword>
<dbReference type="EMBL" id="JAUPFM010000005">
    <property type="protein sequence ID" value="KAK2851136.1"/>
    <property type="molecule type" value="Genomic_DNA"/>
</dbReference>
<dbReference type="PANTHER" id="PTHR22803">
    <property type="entry name" value="MANNOSE, PHOSPHOLIPASE, LECTIN RECEPTOR RELATED"/>
    <property type="match status" value="1"/>
</dbReference>
<dbReference type="Gene3D" id="3.10.100.10">
    <property type="entry name" value="Mannose-Binding Protein A, subunit A"/>
    <property type="match status" value="1"/>
</dbReference>
<dbReference type="InterPro" id="IPR050111">
    <property type="entry name" value="C-type_lectin/snaclec_domain"/>
</dbReference>
<dbReference type="InterPro" id="IPR016187">
    <property type="entry name" value="CTDL_fold"/>
</dbReference>
<evidence type="ECO:0000259" key="3">
    <source>
        <dbReference type="PROSITE" id="PS50041"/>
    </source>
</evidence>
<dbReference type="AlphaFoldDB" id="A0AA88N8A9"/>
<evidence type="ECO:0000313" key="4">
    <source>
        <dbReference type="EMBL" id="KAK2851136.1"/>
    </source>
</evidence>
<protein>
    <recommendedName>
        <fullName evidence="3">C-type lectin domain-containing protein</fullName>
    </recommendedName>
</protein>
<evidence type="ECO:0000256" key="2">
    <source>
        <dbReference type="SAM" id="MobiDB-lite"/>
    </source>
</evidence>
<organism evidence="4 5">
    <name type="scientific">Channa striata</name>
    <name type="common">Snakehead murrel</name>
    <name type="synonym">Ophicephalus striatus</name>
    <dbReference type="NCBI Taxonomy" id="64152"/>
    <lineage>
        <taxon>Eukaryota</taxon>
        <taxon>Metazoa</taxon>
        <taxon>Chordata</taxon>
        <taxon>Craniata</taxon>
        <taxon>Vertebrata</taxon>
        <taxon>Euteleostomi</taxon>
        <taxon>Actinopterygii</taxon>
        <taxon>Neopterygii</taxon>
        <taxon>Teleostei</taxon>
        <taxon>Neoteleostei</taxon>
        <taxon>Acanthomorphata</taxon>
        <taxon>Anabantaria</taxon>
        <taxon>Anabantiformes</taxon>
        <taxon>Channoidei</taxon>
        <taxon>Channidae</taxon>
        <taxon>Channa</taxon>
    </lineage>
</organism>
<comment type="caution">
    <text evidence="4">The sequence shown here is derived from an EMBL/GenBank/DDBJ whole genome shotgun (WGS) entry which is preliminary data.</text>
</comment>
<dbReference type="InterPro" id="IPR016186">
    <property type="entry name" value="C-type_lectin-like/link_sf"/>
</dbReference>
<accession>A0AA88N8A9</accession>
<feature type="coiled-coil region" evidence="1">
    <location>
        <begin position="25"/>
        <end position="55"/>
    </location>
</feature>
<feature type="region of interest" description="Disordered" evidence="2">
    <location>
        <begin position="1"/>
        <end position="20"/>
    </location>
</feature>
<dbReference type="InterPro" id="IPR001304">
    <property type="entry name" value="C-type_lectin-like"/>
</dbReference>
<reference evidence="4" key="1">
    <citation type="submission" date="2023-07" db="EMBL/GenBank/DDBJ databases">
        <title>Chromosome-level Genome Assembly of Striped Snakehead (Channa striata).</title>
        <authorList>
            <person name="Liu H."/>
        </authorList>
    </citation>
    <scope>NUCLEOTIDE SEQUENCE</scope>
    <source>
        <strain evidence="4">Gz</strain>
        <tissue evidence="4">Muscle</tissue>
    </source>
</reference>
<evidence type="ECO:0000313" key="5">
    <source>
        <dbReference type="Proteomes" id="UP001187415"/>
    </source>
</evidence>
<dbReference type="SUPFAM" id="SSF56436">
    <property type="entry name" value="C-type lectin-like"/>
    <property type="match status" value="1"/>
</dbReference>
<dbReference type="SMART" id="SM00034">
    <property type="entry name" value="CLECT"/>
    <property type="match status" value="1"/>
</dbReference>
<evidence type="ECO:0000256" key="1">
    <source>
        <dbReference type="SAM" id="Coils"/>
    </source>
</evidence>